<dbReference type="Proteomes" id="UP001054945">
    <property type="component" value="Unassembled WGS sequence"/>
</dbReference>
<reference evidence="1 2" key="1">
    <citation type="submission" date="2021-06" db="EMBL/GenBank/DDBJ databases">
        <title>Caerostris extrusa draft genome.</title>
        <authorList>
            <person name="Kono N."/>
            <person name="Arakawa K."/>
        </authorList>
    </citation>
    <scope>NUCLEOTIDE SEQUENCE [LARGE SCALE GENOMIC DNA]</scope>
</reference>
<proteinExistence type="predicted"/>
<organism evidence="1 2">
    <name type="scientific">Caerostris extrusa</name>
    <name type="common">Bark spider</name>
    <name type="synonym">Caerostris bankana</name>
    <dbReference type="NCBI Taxonomy" id="172846"/>
    <lineage>
        <taxon>Eukaryota</taxon>
        <taxon>Metazoa</taxon>
        <taxon>Ecdysozoa</taxon>
        <taxon>Arthropoda</taxon>
        <taxon>Chelicerata</taxon>
        <taxon>Arachnida</taxon>
        <taxon>Araneae</taxon>
        <taxon>Araneomorphae</taxon>
        <taxon>Entelegynae</taxon>
        <taxon>Araneoidea</taxon>
        <taxon>Araneidae</taxon>
        <taxon>Caerostris</taxon>
    </lineage>
</organism>
<gene>
    <name evidence="1" type="ORF">CEXT_600461</name>
</gene>
<protein>
    <submittedName>
        <fullName evidence="1">Uncharacterized protein</fullName>
    </submittedName>
</protein>
<accession>A0AAV4XTD1</accession>
<comment type="caution">
    <text evidence="1">The sequence shown here is derived from an EMBL/GenBank/DDBJ whole genome shotgun (WGS) entry which is preliminary data.</text>
</comment>
<keyword evidence="2" id="KW-1185">Reference proteome</keyword>
<dbReference type="AlphaFoldDB" id="A0AAV4XTD1"/>
<name>A0AAV4XTD1_CAEEX</name>
<sequence>MINKYDYLLVKTKRICIQIEKARPKSAAMARLKTHKRNNEVFIGSSSFEINCLGSHKRWATAGKPINFLETSCSKKRIEPSCFSPIEKKKNVIIPD</sequence>
<dbReference type="EMBL" id="BPLR01000741">
    <property type="protein sequence ID" value="GIY97114.1"/>
    <property type="molecule type" value="Genomic_DNA"/>
</dbReference>
<evidence type="ECO:0000313" key="1">
    <source>
        <dbReference type="EMBL" id="GIY97114.1"/>
    </source>
</evidence>
<evidence type="ECO:0000313" key="2">
    <source>
        <dbReference type="Proteomes" id="UP001054945"/>
    </source>
</evidence>